<sequence>MSNHPSWRLGHPVRAAPHHRHQASLEGILDMSLLSLEPLAPAARQAARQTFYRIVEHFAAVDPSPAPGSVPPPRRTTTYSHPLLIRYTYEYALSDESRDVFLRAFFNSMALTIDGVEGINRLDDNNPVLDFEELAPLFAGFAEYLMDNFFLPLKASTRKTPQPSPAFHSAVLRAQGDVSAGAAAGFVETPDRLSSLRGVCLVRDHYRCVISRKFHGAYFMDRLLNEGPEARDDEGHLLSDVQQGQLDNLEVAHILPHSLMKAAGSEAGEPDAARQAALAILNMFDKGVVHMIDGVDIDRARNALTLTPYMHMLFGSFQVYFEPVLGSGNTYRIQSFFAPQFNNVLGLPTTRTLVKTEDCTIDPPSPRLLAVHRAIAHILHLSGAGDYIERVLYDMEDSVVRSDGTSQLGRIVQLRLSGWVDGAVY</sequence>
<proteinExistence type="predicted"/>
<dbReference type="Pfam" id="PF13391">
    <property type="entry name" value="HNH_2"/>
    <property type="match status" value="1"/>
</dbReference>
<evidence type="ECO:0000313" key="3">
    <source>
        <dbReference type="Proteomes" id="UP001642406"/>
    </source>
</evidence>
<dbReference type="InterPro" id="IPR003615">
    <property type="entry name" value="HNH_nuc"/>
</dbReference>
<dbReference type="Proteomes" id="UP001642406">
    <property type="component" value="Unassembled WGS sequence"/>
</dbReference>
<protein>
    <recommendedName>
        <fullName evidence="1">HNH nuclease domain-containing protein</fullName>
    </recommendedName>
</protein>
<reference evidence="2 3" key="1">
    <citation type="submission" date="2024-01" db="EMBL/GenBank/DDBJ databases">
        <authorList>
            <person name="Allen C."/>
            <person name="Tagirdzhanova G."/>
        </authorList>
    </citation>
    <scope>NUCLEOTIDE SEQUENCE [LARGE SCALE GENOMIC DNA]</scope>
</reference>
<dbReference type="EMBL" id="CAWUHC010000116">
    <property type="protein sequence ID" value="CAK7233520.1"/>
    <property type="molecule type" value="Genomic_DNA"/>
</dbReference>
<comment type="caution">
    <text evidence="2">The sequence shown here is derived from an EMBL/GenBank/DDBJ whole genome shotgun (WGS) entry which is preliminary data.</text>
</comment>
<evidence type="ECO:0000313" key="2">
    <source>
        <dbReference type="EMBL" id="CAK7233520.1"/>
    </source>
</evidence>
<accession>A0ABP0CPM3</accession>
<feature type="domain" description="HNH nuclease" evidence="1">
    <location>
        <begin position="248"/>
        <end position="322"/>
    </location>
</feature>
<evidence type="ECO:0000259" key="1">
    <source>
        <dbReference type="Pfam" id="PF13391"/>
    </source>
</evidence>
<name>A0ABP0CPM3_9PEZI</name>
<keyword evidence="3" id="KW-1185">Reference proteome</keyword>
<organism evidence="2 3">
    <name type="scientific">Sporothrix bragantina</name>
    <dbReference type="NCBI Taxonomy" id="671064"/>
    <lineage>
        <taxon>Eukaryota</taxon>
        <taxon>Fungi</taxon>
        <taxon>Dikarya</taxon>
        <taxon>Ascomycota</taxon>
        <taxon>Pezizomycotina</taxon>
        <taxon>Sordariomycetes</taxon>
        <taxon>Sordariomycetidae</taxon>
        <taxon>Ophiostomatales</taxon>
        <taxon>Ophiostomataceae</taxon>
        <taxon>Sporothrix</taxon>
    </lineage>
</organism>
<gene>
    <name evidence="2" type="ORF">SBRCBS47491_008639</name>
</gene>